<dbReference type="CDD" id="cd00754">
    <property type="entry name" value="Ubl_MoaD"/>
    <property type="match status" value="1"/>
</dbReference>
<dbReference type="PANTHER" id="PTHR33359">
    <property type="entry name" value="MOLYBDOPTERIN SYNTHASE SULFUR CARRIER SUBUNIT"/>
    <property type="match status" value="1"/>
</dbReference>
<dbReference type="Proteomes" id="UP000182062">
    <property type="component" value="Unassembled WGS sequence"/>
</dbReference>
<dbReference type="GO" id="GO:0000166">
    <property type="term" value="F:nucleotide binding"/>
    <property type="evidence" value="ECO:0007669"/>
    <property type="project" value="UniProtKB-KW"/>
</dbReference>
<sequence>MIKILLFAGLREETGKSEIEIEADNLSISGLKQQLLETYNSLSINGAMIAVNEEYATEDTMVKSGDVVAFIPPVSGG</sequence>
<keyword evidence="14" id="KW-1185">Reference proteome</keyword>
<comment type="similarity">
    <text evidence="4">Belongs to the MoaD family.</text>
</comment>
<accession>A0A1J6VSJ2</accession>
<proteinExistence type="inferred from homology"/>
<dbReference type="InterPro" id="IPR016155">
    <property type="entry name" value="Mopterin_synth/thiamin_S_b"/>
</dbReference>
<evidence type="ECO:0000256" key="2">
    <source>
        <dbReference type="ARBA" id="ARBA00022741"/>
    </source>
</evidence>
<dbReference type="PANTHER" id="PTHR33359:SF1">
    <property type="entry name" value="MOLYBDOPTERIN SYNTHASE SULFUR CARRIER SUBUNIT"/>
    <property type="match status" value="1"/>
</dbReference>
<evidence type="ECO:0000256" key="1">
    <source>
        <dbReference type="ARBA" id="ARBA00005046"/>
    </source>
</evidence>
<comment type="pathway">
    <text evidence="1">Cofactor biosynthesis; molybdopterin biosynthesis.</text>
</comment>
<evidence type="ECO:0000256" key="5">
    <source>
        <dbReference type="ARBA" id="ARBA00024247"/>
    </source>
</evidence>
<comment type="subunit">
    <text evidence="7">Heterotetramer of 2 MoaD subunits and 2 MoaE subunits. Forms a stable heterotetrameric complex of 2 MoaD and 2 MoeB during adenylation of MoaD by MoeB. During catalysis MoaD shuttles between the two heterotetrameric complexes.</text>
</comment>
<dbReference type="GO" id="GO:1990133">
    <property type="term" value="C:molybdopterin adenylyltransferase complex"/>
    <property type="evidence" value="ECO:0007669"/>
    <property type="project" value="TreeGrafter"/>
</dbReference>
<evidence type="ECO:0000256" key="10">
    <source>
        <dbReference type="ARBA" id="ARBA00077809"/>
    </source>
</evidence>
<dbReference type="InterPro" id="IPR003749">
    <property type="entry name" value="ThiS/MoaD-like"/>
</dbReference>
<dbReference type="InterPro" id="IPR012675">
    <property type="entry name" value="Beta-grasp_dom_sf"/>
</dbReference>
<keyword evidence="2" id="KW-0547">Nucleotide-binding</keyword>
<dbReference type="GO" id="GO:0006777">
    <property type="term" value="P:Mo-molybdopterin cofactor biosynthetic process"/>
    <property type="evidence" value="ECO:0007669"/>
    <property type="project" value="UniProtKB-KW"/>
</dbReference>
<dbReference type="InterPro" id="IPR044672">
    <property type="entry name" value="MOCS2A"/>
</dbReference>
<dbReference type="Gene3D" id="3.10.20.30">
    <property type="match status" value="1"/>
</dbReference>
<evidence type="ECO:0000256" key="3">
    <source>
        <dbReference type="ARBA" id="ARBA00023150"/>
    </source>
</evidence>
<evidence type="ECO:0000256" key="7">
    <source>
        <dbReference type="ARBA" id="ARBA00063099"/>
    </source>
</evidence>
<dbReference type="UniPathway" id="UPA00344"/>
<evidence type="ECO:0000256" key="9">
    <source>
        <dbReference type="ARBA" id="ARBA00076711"/>
    </source>
</evidence>
<dbReference type="RefSeq" id="WP_071620151.1">
    <property type="nucleotide sequence ID" value="NZ_MINN01000128.1"/>
</dbReference>
<comment type="caution">
    <text evidence="13">The sequence shown here is derived from an EMBL/GenBank/DDBJ whole genome shotgun (WGS) entry which is preliminary data.</text>
</comment>
<evidence type="ECO:0000256" key="12">
    <source>
        <dbReference type="ARBA" id="ARBA00078992"/>
    </source>
</evidence>
<keyword evidence="3" id="KW-0501">Molybdenum cofactor biosynthesis</keyword>
<dbReference type="NCBIfam" id="TIGR01682">
    <property type="entry name" value="moaD"/>
    <property type="match status" value="1"/>
</dbReference>
<gene>
    <name evidence="13" type="ORF">BHE18_17580</name>
</gene>
<evidence type="ECO:0000256" key="4">
    <source>
        <dbReference type="ARBA" id="ARBA00024200"/>
    </source>
</evidence>
<evidence type="ECO:0000256" key="8">
    <source>
        <dbReference type="ARBA" id="ARBA00075076"/>
    </source>
</evidence>
<dbReference type="OrthoDB" id="9801945at2"/>
<evidence type="ECO:0000256" key="11">
    <source>
        <dbReference type="ARBA" id="ARBA00078020"/>
    </source>
</evidence>
<dbReference type="SUPFAM" id="SSF54285">
    <property type="entry name" value="MoaD/ThiS"/>
    <property type="match status" value="1"/>
</dbReference>
<name>A0A1J6VSJ2_9BACI</name>
<dbReference type="AlphaFoldDB" id="A0A1J6VSJ2"/>
<evidence type="ECO:0000256" key="6">
    <source>
        <dbReference type="ARBA" id="ARBA00054425"/>
    </source>
</evidence>
<protein>
    <recommendedName>
        <fullName evidence="5">Molybdopterin synthase sulfur carrier subunit</fullName>
    </recommendedName>
    <alternativeName>
        <fullName evidence="11">MPT synthase subunit 1</fullName>
    </alternativeName>
    <alternativeName>
        <fullName evidence="8">Molybdenum cofactor biosynthesis protein D</fullName>
    </alternativeName>
    <alternativeName>
        <fullName evidence="10">Molybdopterin-converting factor small subunit</fullName>
    </alternativeName>
    <alternativeName>
        <fullName evidence="9">Molybdopterin-converting factor subunit 1</fullName>
    </alternativeName>
    <alternativeName>
        <fullName evidence="12">Sulfur carrier protein MoaD</fullName>
    </alternativeName>
</protein>
<dbReference type="FunFam" id="3.10.20.30:FF:000010">
    <property type="entry name" value="Molybdopterin synthase sulfur carrier subunit"/>
    <property type="match status" value="1"/>
</dbReference>
<comment type="function">
    <text evidence="6">Involved in sulfur transfer in the conversion of molybdopterin precursor Z to molybdopterin.</text>
</comment>
<dbReference type="Pfam" id="PF02597">
    <property type="entry name" value="ThiS"/>
    <property type="match status" value="1"/>
</dbReference>
<organism evidence="13 14">
    <name type="scientific">Rossellomorea aquimaris</name>
    <dbReference type="NCBI Taxonomy" id="189382"/>
    <lineage>
        <taxon>Bacteria</taxon>
        <taxon>Bacillati</taxon>
        <taxon>Bacillota</taxon>
        <taxon>Bacilli</taxon>
        <taxon>Bacillales</taxon>
        <taxon>Bacillaceae</taxon>
        <taxon>Rossellomorea</taxon>
    </lineage>
</organism>
<evidence type="ECO:0000313" key="14">
    <source>
        <dbReference type="Proteomes" id="UP000182062"/>
    </source>
</evidence>
<dbReference type="EMBL" id="MINN01000128">
    <property type="protein sequence ID" value="OIU68726.1"/>
    <property type="molecule type" value="Genomic_DNA"/>
</dbReference>
<evidence type="ECO:0000313" key="13">
    <source>
        <dbReference type="EMBL" id="OIU68726.1"/>
    </source>
</evidence>
<reference evidence="13 14" key="1">
    <citation type="submission" date="2016-09" db="EMBL/GenBank/DDBJ databases">
        <title>Bacillus aquimaris SAMM genome sequence reveals colonization and biosurfactant production capacities.</title>
        <authorList>
            <person name="Waghmode S.R."/>
            <person name="Suryavanshi M.V."/>
        </authorList>
    </citation>
    <scope>NUCLEOTIDE SEQUENCE [LARGE SCALE GENOMIC DNA]</scope>
    <source>
        <strain evidence="13 14">SAMM</strain>
    </source>
</reference>